<feature type="transmembrane region" description="Helical" evidence="6">
    <location>
        <begin position="334"/>
        <end position="356"/>
    </location>
</feature>
<feature type="transmembrane region" description="Helical" evidence="6">
    <location>
        <begin position="169"/>
        <end position="189"/>
    </location>
</feature>
<feature type="compositionally biased region" description="Polar residues" evidence="5">
    <location>
        <begin position="203"/>
        <end position="215"/>
    </location>
</feature>
<feature type="transmembrane region" description="Helical" evidence="6">
    <location>
        <begin position="439"/>
        <end position="462"/>
    </location>
</feature>
<dbReference type="Proteomes" id="UP001628179">
    <property type="component" value="Unassembled WGS sequence"/>
</dbReference>
<dbReference type="Pfam" id="PF07690">
    <property type="entry name" value="MFS_1"/>
    <property type="match status" value="1"/>
</dbReference>
<dbReference type="GeneID" id="98180025"/>
<keyword evidence="4 6" id="KW-0472">Membrane</keyword>
<evidence type="ECO:0000313" key="8">
    <source>
        <dbReference type="Proteomes" id="UP001628179"/>
    </source>
</evidence>
<organism evidence="7 8">
    <name type="scientific">Madurella fahalii</name>
    <dbReference type="NCBI Taxonomy" id="1157608"/>
    <lineage>
        <taxon>Eukaryota</taxon>
        <taxon>Fungi</taxon>
        <taxon>Dikarya</taxon>
        <taxon>Ascomycota</taxon>
        <taxon>Pezizomycotina</taxon>
        <taxon>Sordariomycetes</taxon>
        <taxon>Sordariomycetidae</taxon>
        <taxon>Sordariales</taxon>
        <taxon>Sordariales incertae sedis</taxon>
        <taxon>Madurella</taxon>
    </lineage>
</organism>
<proteinExistence type="predicted"/>
<dbReference type="RefSeq" id="XP_070920803.1">
    <property type="nucleotide sequence ID" value="XM_071064702.1"/>
</dbReference>
<dbReference type="EMBL" id="BAAFSV010000005">
    <property type="protein sequence ID" value="GAB1319073.1"/>
    <property type="molecule type" value="Genomic_DNA"/>
</dbReference>
<dbReference type="SUPFAM" id="SSF103473">
    <property type="entry name" value="MFS general substrate transporter"/>
    <property type="match status" value="1"/>
</dbReference>
<feature type="transmembrane region" description="Helical" evidence="6">
    <location>
        <begin position="474"/>
        <end position="495"/>
    </location>
</feature>
<feature type="compositionally biased region" description="Low complexity" evidence="5">
    <location>
        <begin position="291"/>
        <end position="304"/>
    </location>
</feature>
<evidence type="ECO:0000256" key="1">
    <source>
        <dbReference type="ARBA" id="ARBA00004141"/>
    </source>
</evidence>
<feature type="region of interest" description="Disordered" evidence="5">
    <location>
        <begin position="203"/>
        <end position="309"/>
    </location>
</feature>
<dbReference type="PANTHER" id="PTHR21576">
    <property type="entry name" value="UNCHARACTERIZED NODULIN-LIKE PROTEIN"/>
    <property type="match status" value="1"/>
</dbReference>
<feature type="transmembrane region" description="Helical" evidence="6">
    <location>
        <begin position="413"/>
        <end position="433"/>
    </location>
</feature>
<accession>A0ABQ0GMT3</accession>
<feature type="transmembrane region" description="Helical" evidence="6">
    <location>
        <begin position="138"/>
        <end position="163"/>
    </location>
</feature>
<feature type="transmembrane region" description="Helical" evidence="6">
    <location>
        <begin position="103"/>
        <end position="126"/>
    </location>
</feature>
<comment type="caution">
    <text evidence="7">The sequence shown here is derived from an EMBL/GenBank/DDBJ whole genome shotgun (WGS) entry which is preliminary data.</text>
</comment>
<feature type="transmembrane region" description="Helical" evidence="6">
    <location>
        <begin position="77"/>
        <end position="97"/>
    </location>
</feature>
<dbReference type="PANTHER" id="PTHR21576:SF158">
    <property type="entry name" value="RIBOSOMAL RNA-PROCESSING PROTEIN 12-LIKE CONSERVED DOMAIN-CONTAINING PROTEIN"/>
    <property type="match status" value="1"/>
</dbReference>
<dbReference type="PROSITE" id="PS51257">
    <property type="entry name" value="PROKAR_LIPOPROTEIN"/>
    <property type="match status" value="1"/>
</dbReference>
<feature type="transmembrane region" description="Helical" evidence="6">
    <location>
        <begin position="520"/>
        <end position="539"/>
    </location>
</feature>
<comment type="subcellular location">
    <subcellularLocation>
        <location evidence="1">Membrane</location>
        <topology evidence="1">Multi-pass membrane protein</topology>
    </subcellularLocation>
</comment>
<evidence type="ECO:0000256" key="2">
    <source>
        <dbReference type="ARBA" id="ARBA00022692"/>
    </source>
</evidence>
<keyword evidence="3 6" id="KW-1133">Transmembrane helix</keyword>
<keyword evidence="2 6" id="KW-0812">Transmembrane</keyword>
<evidence type="ECO:0000256" key="6">
    <source>
        <dbReference type="SAM" id="Phobius"/>
    </source>
</evidence>
<reference evidence="7 8" key="1">
    <citation type="submission" date="2024-09" db="EMBL/GenBank/DDBJ databases">
        <title>Itraconazole resistance in Madurella fahalii resulting from another homologue of gene encoding cytochrome P450 14-alpha sterol demethylase (CYP51).</title>
        <authorList>
            <person name="Yoshioka I."/>
            <person name="Fahal A.H."/>
            <person name="Kaneko S."/>
            <person name="Yaguchi T."/>
        </authorList>
    </citation>
    <scope>NUCLEOTIDE SEQUENCE [LARGE SCALE GENOMIC DNA]</scope>
    <source>
        <strain evidence="7 8">IFM 68171</strain>
    </source>
</reference>
<sequence>MRDRQLHRARIASSVAATLISLACGTNYVYSAWAPQFADKLHLTTTESNVIGLAGNLGMYSMGVPIGLFVDHRGPRPAVIAGSLCLGLGYFPFRAAYETGSGSLPVLCVLAYLTGLGGCMAFAAAVKTSALNWPRHRGTATAFPLAAFGLSAFFFSVFGGALFPGNTGAFLTVLAVGTFCLTFFGFFFLKVYPHPAYHSVPTGNSGMSDSQQLRRTLSEEAKPPRRNGGRGSPDAEPGTSPTTYTTPEAGSSQDAITPARDQTDVEAARPTSMAPLHSVDATTLEEVDETSSLMSKSSSSPSLPGDVYVQNNIDKDRSHRLDIRGMRLLKNIDFWQLFVIMGILSGIGLMTINNIGHNVNAIWHRYDPSADEAFLVKRQQMHVSILSVGSFIGRLLSGVGSDFLVKKFHASRVWCLVIASFIFSVAQLCALNITSPSLMGFVSGLSGLGYGFLFGVFPSIVAETFGIKGLSQNWGFMTLAPVVSGNIFNLFYGVVFDSHSVVRDNGDRYCPDGIDCYKNAYFATLAACGLGLVVTLSTIRHQHLQRLREEGKGSAED</sequence>
<name>A0ABQ0GMT3_9PEZI</name>
<evidence type="ECO:0000313" key="7">
    <source>
        <dbReference type="EMBL" id="GAB1319073.1"/>
    </source>
</evidence>
<protein>
    <submittedName>
        <fullName evidence="7">Nodulin-like domain-containing protein</fullName>
    </submittedName>
</protein>
<dbReference type="InterPro" id="IPR036259">
    <property type="entry name" value="MFS_trans_sf"/>
</dbReference>
<evidence type="ECO:0000256" key="3">
    <source>
        <dbReference type="ARBA" id="ARBA00022989"/>
    </source>
</evidence>
<feature type="transmembrane region" description="Helical" evidence="6">
    <location>
        <begin position="12"/>
        <end position="30"/>
    </location>
</feature>
<evidence type="ECO:0000256" key="5">
    <source>
        <dbReference type="SAM" id="MobiDB-lite"/>
    </source>
</evidence>
<dbReference type="InterPro" id="IPR011701">
    <property type="entry name" value="MFS"/>
</dbReference>
<feature type="compositionally biased region" description="Polar residues" evidence="5">
    <location>
        <begin position="239"/>
        <end position="255"/>
    </location>
</feature>
<dbReference type="Gene3D" id="1.20.1250.20">
    <property type="entry name" value="MFS general substrate transporter like domains"/>
    <property type="match status" value="2"/>
</dbReference>
<gene>
    <name evidence="7" type="ORF">MFIFM68171_09283</name>
</gene>
<evidence type="ECO:0000256" key="4">
    <source>
        <dbReference type="ARBA" id="ARBA00023136"/>
    </source>
</evidence>
<keyword evidence="8" id="KW-1185">Reference proteome</keyword>